<dbReference type="InterPro" id="IPR040632">
    <property type="entry name" value="Sulfotransfer_4"/>
</dbReference>
<evidence type="ECO:0000313" key="3">
    <source>
        <dbReference type="Proteomes" id="UP001305779"/>
    </source>
</evidence>
<proteinExistence type="predicted"/>
<evidence type="ECO:0008006" key="4">
    <source>
        <dbReference type="Google" id="ProtNLM"/>
    </source>
</evidence>
<keyword evidence="1" id="KW-0472">Membrane</keyword>
<evidence type="ECO:0000256" key="1">
    <source>
        <dbReference type="SAM" id="Phobius"/>
    </source>
</evidence>
<dbReference type="EMBL" id="JAXOVC010000003">
    <property type="protein sequence ID" value="KAK4503460.1"/>
    <property type="molecule type" value="Genomic_DNA"/>
</dbReference>
<dbReference type="PANTHER" id="PTHR36978:SF4">
    <property type="entry name" value="P-LOOP CONTAINING NUCLEOSIDE TRIPHOSPHATE HYDROLASE PROTEIN"/>
    <property type="match status" value="1"/>
</dbReference>
<dbReference type="Pfam" id="PF17784">
    <property type="entry name" value="Sulfotransfer_4"/>
    <property type="match status" value="1"/>
</dbReference>
<name>A0ABR0EQN5_ZASCE</name>
<gene>
    <name evidence="2" type="ORF">PRZ48_004375</name>
</gene>
<sequence length="289" mass="33379">MTTLQMYATNAFLALAKVIYPIQEPNYQRDRPLEVLCLGLSRSGTESLSKALVMLGYDDTYHGLQVVSHRVSDVPQWHRLGQAKIHSNEAFLCAEEFDKIIGHCMAVTDSPCCIFSEELIKSYPEAKIVLNKRRDVKAWEQSVKGTLIGIYSSKWRMVRSYFLSELFWLRLWTMRLLEPLFVTPFEQNPDRMGELYEKHYDDVKEVCRIQGREYLEWGVEDGFEPLCRFLGKPIPNEAFPQGNTTADFQAFKSKFQDPRNGKANRNMMIIAATCIATSAALFTYYQPRQ</sequence>
<dbReference type="Proteomes" id="UP001305779">
    <property type="component" value="Unassembled WGS sequence"/>
</dbReference>
<feature type="transmembrane region" description="Helical" evidence="1">
    <location>
        <begin position="267"/>
        <end position="285"/>
    </location>
</feature>
<keyword evidence="3" id="KW-1185">Reference proteome</keyword>
<protein>
    <recommendedName>
        <fullName evidence="4">P-loop containing nucleoside triphosphate hydrolase protein</fullName>
    </recommendedName>
</protein>
<keyword evidence="1" id="KW-0812">Transmembrane</keyword>
<dbReference type="Gene3D" id="3.40.50.300">
    <property type="entry name" value="P-loop containing nucleotide triphosphate hydrolases"/>
    <property type="match status" value="1"/>
</dbReference>
<dbReference type="InterPro" id="IPR027417">
    <property type="entry name" value="P-loop_NTPase"/>
</dbReference>
<dbReference type="SUPFAM" id="SSF52540">
    <property type="entry name" value="P-loop containing nucleoside triphosphate hydrolases"/>
    <property type="match status" value="1"/>
</dbReference>
<comment type="caution">
    <text evidence="2">The sequence shown here is derived from an EMBL/GenBank/DDBJ whole genome shotgun (WGS) entry which is preliminary data.</text>
</comment>
<evidence type="ECO:0000313" key="2">
    <source>
        <dbReference type="EMBL" id="KAK4503460.1"/>
    </source>
</evidence>
<reference evidence="2 3" key="1">
    <citation type="journal article" date="2023" name="G3 (Bethesda)">
        <title>A chromosome-level genome assembly of Zasmidium syzygii isolated from banana leaves.</title>
        <authorList>
            <person name="van Westerhoven A.C."/>
            <person name="Mehrabi R."/>
            <person name="Talebi R."/>
            <person name="Steentjes M.B.F."/>
            <person name="Corcolon B."/>
            <person name="Chong P.A."/>
            <person name="Kema G.H.J."/>
            <person name="Seidl M.F."/>
        </authorList>
    </citation>
    <scope>NUCLEOTIDE SEQUENCE [LARGE SCALE GENOMIC DNA]</scope>
    <source>
        <strain evidence="2 3">P124</strain>
    </source>
</reference>
<dbReference type="PANTHER" id="PTHR36978">
    <property type="entry name" value="P-LOOP CONTAINING NUCLEOTIDE TRIPHOSPHATE HYDROLASE"/>
    <property type="match status" value="1"/>
</dbReference>
<organism evidence="2 3">
    <name type="scientific">Zasmidium cellare</name>
    <name type="common">Wine cellar mold</name>
    <name type="synonym">Racodium cellare</name>
    <dbReference type="NCBI Taxonomy" id="395010"/>
    <lineage>
        <taxon>Eukaryota</taxon>
        <taxon>Fungi</taxon>
        <taxon>Dikarya</taxon>
        <taxon>Ascomycota</taxon>
        <taxon>Pezizomycotina</taxon>
        <taxon>Dothideomycetes</taxon>
        <taxon>Dothideomycetidae</taxon>
        <taxon>Mycosphaerellales</taxon>
        <taxon>Mycosphaerellaceae</taxon>
        <taxon>Zasmidium</taxon>
    </lineage>
</organism>
<accession>A0ABR0EQN5</accession>
<keyword evidence="1" id="KW-1133">Transmembrane helix</keyword>